<proteinExistence type="predicted"/>
<keyword evidence="2" id="KW-1185">Reference proteome</keyword>
<accession>A0A8S0YLY5</accession>
<dbReference type="Proteomes" id="UP000494106">
    <property type="component" value="Unassembled WGS sequence"/>
</dbReference>
<sequence>MPVVISTRILITFDYSRRGVLSALRAPSGASGAARHHVHEQVPSCIVLTIIRLVLSQSPLGARNIKFNIIACSAL</sequence>
<dbReference type="EMBL" id="CADEBC010000014">
    <property type="protein sequence ID" value="CAB3219857.1"/>
    <property type="molecule type" value="Genomic_DNA"/>
</dbReference>
<comment type="caution">
    <text evidence="1">The sequence shown here is derived from an EMBL/GenBank/DDBJ whole genome shotgun (WGS) entry which is preliminary data.</text>
</comment>
<dbReference type="AlphaFoldDB" id="A0A8S0YLY5"/>
<organism evidence="1 2">
    <name type="scientific">Arctia plantaginis</name>
    <name type="common">Wood tiger moth</name>
    <name type="synonym">Phalaena plantaginis</name>
    <dbReference type="NCBI Taxonomy" id="874455"/>
    <lineage>
        <taxon>Eukaryota</taxon>
        <taxon>Metazoa</taxon>
        <taxon>Ecdysozoa</taxon>
        <taxon>Arthropoda</taxon>
        <taxon>Hexapoda</taxon>
        <taxon>Insecta</taxon>
        <taxon>Pterygota</taxon>
        <taxon>Neoptera</taxon>
        <taxon>Endopterygota</taxon>
        <taxon>Lepidoptera</taxon>
        <taxon>Glossata</taxon>
        <taxon>Ditrysia</taxon>
        <taxon>Noctuoidea</taxon>
        <taxon>Erebidae</taxon>
        <taxon>Arctiinae</taxon>
        <taxon>Arctia</taxon>
    </lineage>
</organism>
<evidence type="ECO:0000313" key="2">
    <source>
        <dbReference type="Proteomes" id="UP000494106"/>
    </source>
</evidence>
<gene>
    <name evidence="1" type="ORF">APLA_LOCUS104</name>
</gene>
<protein>
    <submittedName>
        <fullName evidence="1">Uncharacterized protein</fullName>
    </submittedName>
</protein>
<name>A0A8S0YLY5_ARCPL</name>
<evidence type="ECO:0000313" key="1">
    <source>
        <dbReference type="EMBL" id="CAB3219857.1"/>
    </source>
</evidence>
<reference evidence="1 2" key="1">
    <citation type="submission" date="2020-04" db="EMBL/GenBank/DDBJ databases">
        <authorList>
            <person name="Wallbank WR R."/>
            <person name="Pardo Diaz C."/>
            <person name="Kozak K."/>
            <person name="Martin S."/>
            <person name="Jiggins C."/>
            <person name="Moest M."/>
            <person name="Warren A I."/>
            <person name="Byers J.R.P. K."/>
            <person name="Montejo-Kovacevich G."/>
            <person name="Yen C E."/>
        </authorList>
    </citation>
    <scope>NUCLEOTIDE SEQUENCE [LARGE SCALE GENOMIC DNA]</scope>
</reference>